<dbReference type="Pfam" id="PF13360">
    <property type="entry name" value="PQQ_2"/>
    <property type="match status" value="1"/>
</dbReference>
<dbReference type="PROSITE" id="PS51318">
    <property type="entry name" value="TAT"/>
    <property type="match status" value="1"/>
</dbReference>
<dbReference type="SUPFAM" id="SSF50998">
    <property type="entry name" value="Quinoprotein alcohol dehydrogenase-like"/>
    <property type="match status" value="2"/>
</dbReference>
<keyword evidence="4" id="KW-1185">Reference proteome</keyword>
<feature type="region of interest" description="Disordered" evidence="1">
    <location>
        <begin position="406"/>
        <end position="547"/>
    </location>
</feature>
<proteinExistence type="predicted"/>
<sequence>MANQTRRSVLQYAGVTLTLGSLATGATAANDVATAESSASEEADGWSSLGGNAGNNSVVPASSAPEEPVDVAWEYDHGGPVAVDDGTVFVVADGAVHALDAADGSLEWETEDVGASGAPAVTPDSVHVGGEQLTKVDRTDGGVCCQADLGPDEVIPSPTIADGLVIVVAEGALYAVDVQDHEMEWYVEPSEPLYEQPVAVADGAVFATSESKAYALELDDGSRRWIDDEPEGDDEYSRFPEPGANQPNHPVATDGVVAIGSADSEDGSIYREGHVTLYDTETGRKREHNERGAFMPALVTDDAFYAFDAYNVTGYDRESGSEVWDTEVNTYRVPSIAVGDGIVYAGLAVDGEAYGPDEVPEPSDGVYAFDEETGEIEWAVGTDEIPTIALADETIYASSETLVAIRNEDDDRSEEPDEEEEEENDDGDGGETDDDESEDESSDGDSESDDSDGDDGDSSSSSDDGSSDEGDDDASGSDDDDTERDDADSDASGSDESDDADDSDSDDIGAGDDADDTGDDGDDSDDGDGADDSVPGFTAGAGAVGGLATLEWLRRKAGDAEEPAE</sequence>
<dbReference type="RefSeq" id="WP_090506154.1">
    <property type="nucleotide sequence ID" value="NZ_FNWL01000001.1"/>
</dbReference>
<dbReference type="AlphaFoldDB" id="A0A1H6FT35"/>
<dbReference type="InterPro" id="IPR002372">
    <property type="entry name" value="PQQ_rpt_dom"/>
</dbReference>
<dbReference type="Gene3D" id="2.130.10.10">
    <property type="entry name" value="YVTN repeat-like/Quinoprotein amine dehydrogenase"/>
    <property type="match status" value="1"/>
</dbReference>
<dbReference type="InterPro" id="IPR015943">
    <property type="entry name" value="WD40/YVTN_repeat-like_dom_sf"/>
</dbReference>
<name>A0A1H6FT35_9EURY</name>
<feature type="domain" description="Pyrrolo-quinoline quinone repeat" evidence="2">
    <location>
        <begin position="120"/>
        <end position="325"/>
    </location>
</feature>
<dbReference type="InterPro" id="IPR018391">
    <property type="entry name" value="PQQ_b-propeller_rpt"/>
</dbReference>
<gene>
    <name evidence="3" type="ORF">SAMN04487967_1280</name>
</gene>
<organism evidence="3 4">
    <name type="scientific">Natronorubrum sediminis</name>
    <dbReference type="NCBI Taxonomy" id="640943"/>
    <lineage>
        <taxon>Archaea</taxon>
        <taxon>Methanobacteriati</taxon>
        <taxon>Methanobacteriota</taxon>
        <taxon>Stenosarchaea group</taxon>
        <taxon>Halobacteria</taxon>
        <taxon>Halobacteriales</taxon>
        <taxon>Natrialbaceae</taxon>
        <taxon>Natronorubrum</taxon>
    </lineage>
</organism>
<dbReference type="Gene3D" id="2.40.10.480">
    <property type="match status" value="1"/>
</dbReference>
<dbReference type="Gene3D" id="2.40.128.630">
    <property type="match status" value="2"/>
</dbReference>
<protein>
    <submittedName>
        <fullName evidence="3">PQQ-like domain-containing protein</fullName>
    </submittedName>
</protein>
<evidence type="ECO:0000256" key="1">
    <source>
        <dbReference type="SAM" id="MobiDB-lite"/>
    </source>
</evidence>
<feature type="region of interest" description="Disordered" evidence="1">
    <location>
        <begin position="224"/>
        <end position="251"/>
    </location>
</feature>
<evidence type="ECO:0000313" key="3">
    <source>
        <dbReference type="EMBL" id="SEH13298.1"/>
    </source>
</evidence>
<dbReference type="Proteomes" id="UP000199112">
    <property type="component" value="Unassembled WGS sequence"/>
</dbReference>
<evidence type="ECO:0000259" key="2">
    <source>
        <dbReference type="Pfam" id="PF13360"/>
    </source>
</evidence>
<dbReference type="InterPro" id="IPR006311">
    <property type="entry name" value="TAT_signal"/>
</dbReference>
<dbReference type="InterPro" id="IPR011047">
    <property type="entry name" value="Quinoprotein_ADH-like_sf"/>
</dbReference>
<feature type="compositionally biased region" description="Low complexity" evidence="1">
    <location>
        <begin position="538"/>
        <end position="547"/>
    </location>
</feature>
<dbReference type="PANTHER" id="PTHR34512">
    <property type="entry name" value="CELL SURFACE PROTEIN"/>
    <property type="match status" value="1"/>
</dbReference>
<feature type="compositionally biased region" description="Acidic residues" evidence="1">
    <location>
        <begin position="465"/>
        <end position="531"/>
    </location>
</feature>
<dbReference type="OrthoDB" id="169171at2157"/>
<feature type="compositionally biased region" description="Acidic residues" evidence="1">
    <location>
        <begin position="408"/>
        <end position="457"/>
    </location>
</feature>
<reference evidence="4" key="1">
    <citation type="submission" date="2016-10" db="EMBL/GenBank/DDBJ databases">
        <authorList>
            <person name="Varghese N."/>
            <person name="Submissions S."/>
        </authorList>
    </citation>
    <scope>NUCLEOTIDE SEQUENCE [LARGE SCALE GENOMIC DNA]</scope>
    <source>
        <strain evidence="4">CGMCC 1.8981</strain>
    </source>
</reference>
<accession>A0A1H6FT35</accession>
<evidence type="ECO:0000313" key="4">
    <source>
        <dbReference type="Proteomes" id="UP000199112"/>
    </source>
</evidence>
<dbReference type="PANTHER" id="PTHR34512:SF30">
    <property type="entry name" value="OUTER MEMBRANE PROTEIN ASSEMBLY FACTOR BAMB"/>
    <property type="match status" value="1"/>
</dbReference>
<dbReference type="EMBL" id="FNWL01000001">
    <property type="protein sequence ID" value="SEH13298.1"/>
    <property type="molecule type" value="Genomic_DNA"/>
</dbReference>
<dbReference type="SMART" id="SM00564">
    <property type="entry name" value="PQQ"/>
    <property type="match status" value="6"/>
</dbReference>
<feature type="region of interest" description="Disordered" evidence="1">
    <location>
        <begin position="35"/>
        <end position="63"/>
    </location>
</feature>